<dbReference type="RefSeq" id="WP_211556647.1">
    <property type="nucleotide sequence ID" value="NZ_JAGVRK010000001.1"/>
</dbReference>
<evidence type="ECO:0000259" key="2">
    <source>
        <dbReference type="Pfam" id="PF06724"/>
    </source>
</evidence>
<feature type="transmembrane region" description="Helical" evidence="1">
    <location>
        <begin position="110"/>
        <end position="131"/>
    </location>
</feature>
<keyword evidence="4" id="KW-1185">Reference proteome</keyword>
<feature type="transmembrane region" description="Helical" evidence="1">
    <location>
        <begin position="210"/>
        <end position="231"/>
    </location>
</feature>
<reference evidence="3 4" key="1">
    <citation type="submission" date="2021-04" db="EMBL/GenBank/DDBJ databases">
        <title>Metabacillus sp. strain KIGAM252 whole genome sequence.</title>
        <authorList>
            <person name="Seo M.-J."/>
            <person name="Cho E.-S."/>
            <person name="Hwang C.Y."/>
            <person name="Yoon D.J."/>
        </authorList>
    </citation>
    <scope>NUCLEOTIDE SEQUENCE [LARGE SCALE GENOMIC DNA]</scope>
    <source>
        <strain evidence="3 4">KIGAM252</strain>
    </source>
</reference>
<evidence type="ECO:0000313" key="4">
    <source>
        <dbReference type="Proteomes" id="UP000682403"/>
    </source>
</evidence>
<feature type="transmembrane region" description="Helical" evidence="1">
    <location>
        <begin position="76"/>
        <end position="98"/>
    </location>
</feature>
<evidence type="ECO:0000256" key="1">
    <source>
        <dbReference type="SAM" id="Phobius"/>
    </source>
</evidence>
<keyword evidence="1" id="KW-0472">Membrane</keyword>
<keyword evidence="1" id="KW-1133">Transmembrane helix</keyword>
<dbReference type="Proteomes" id="UP000682403">
    <property type="component" value="Unassembled WGS sequence"/>
</dbReference>
<gene>
    <name evidence="3" type="ORF">J9317_04395</name>
</gene>
<protein>
    <submittedName>
        <fullName evidence="3">DUF1206 domain-containing protein</fullName>
    </submittedName>
</protein>
<feature type="transmembrane region" description="Helical" evidence="1">
    <location>
        <begin position="251"/>
        <end position="272"/>
    </location>
</feature>
<keyword evidence="1" id="KW-0812">Transmembrane</keyword>
<feature type="domain" description="DUF1206" evidence="2">
    <location>
        <begin position="31"/>
        <end position="98"/>
    </location>
</feature>
<dbReference type="InterPro" id="IPR009597">
    <property type="entry name" value="DUF1206"/>
</dbReference>
<evidence type="ECO:0000313" key="3">
    <source>
        <dbReference type="EMBL" id="MBS2967997.1"/>
    </source>
</evidence>
<feature type="domain" description="DUF1206" evidence="2">
    <location>
        <begin position="114"/>
        <end position="182"/>
    </location>
</feature>
<sequence>MELSRSKAGARQSAEQTKQDTKPWIRRLGRFGYMAQGLVYGLIGILAFMAAIGAGGKTTDTKGMLQSLPGMPLGELLLWIIGIGLIGYCIWGIVKCFTDPGNRGSDAKGIAIRIGYLVSAGIYGSIAFNAIKIAVNGGGSGGGSEQSMSAKLLSQPYGQWVIGIIGAIIIGYGIYEFISGYKEKFMTKFRASEMSLHERKIARNSGKMGLIARGIVLAMIGFFFIETAVSADPSQNKGIDGALSELSSQPFGQWMLGAVALGLILYGVYGVIRGRYEHMSFGGK</sequence>
<organism evidence="3 4">
    <name type="scientific">Metabacillus flavus</name>
    <dbReference type="NCBI Taxonomy" id="2823519"/>
    <lineage>
        <taxon>Bacteria</taxon>
        <taxon>Bacillati</taxon>
        <taxon>Bacillota</taxon>
        <taxon>Bacilli</taxon>
        <taxon>Bacillales</taxon>
        <taxon>Bacillaceae</taxon>
        <taxon>Metabacillus</taxon>
    </lineage>
</organism>
<comment type="caution">
    <text evidence="3">The sequence shown here is derived from an EMBL/GenBank/DDBJ whole genome shotgun (WGS) entry which is preliminary data.</text>
</comment>
<feature type="transmembrane region" description="Helical" evidence="1">
    <location>
        <begin position="31"/>
        <end position="56"/>
    </location>
</feature>
<feature type="domain" description="DUF1206" evidence="2">
    <location>
        <begin position="209"/>
        <end position="276"/>
    </location>
</feature>
<name>A0ABS5LBB1_9BACI</name>
<dbReference type="EMBL" id="JAGVRK010000001">
    <property type="protein sequence ID" value="MBS2967997.1"/>
    <property type="molecule type" value="Genomic_DNA"/>
</dbReference>
<proteinExistence type="predicted"/>
<feature type="transmembrane region" description="Helical" evidence="1">
    <location>
        <begin position="157"/>
        <end position="178"/>
    </location>
</feature>
<accession>A0ABS5LBB1</accession>
<dbReference type="Pfam" id="PF06724">
    <property type="entry name" value="DUF1206"/>
    <property type="match status" value="3"/>
</dbReference>